<comment type="pathway">
    <text evidence="2">Protein modification; protein glycosylation.</text>
</comment>
<keyword evidence="6 12" id="KW-0812">Transmembrane</keyword>
<dbReference type="Pfam" id="PF00852">
    <property type="entry name" value="Glyco_transf_10"/>
    <property type="match status" value="1"/>
</dbReference>
<reference evidence="17" key="1">
    <citation type="submission" date="2025-08" db="UniProtKB">
        <authorList>
            <consortium name="RefSeq"/>
        </authorList>
    </citation>
    <scope>IDENTIFICATION</scope>
    <source>
        <tissue evidence="17">Muscle</tissue>
    </source>
</reference>
<keyword evidence="7" id="KW-0735">Signal-anchor</keyword>
<dbReference type="Gene3D" id="3.40.50.11660">
    <property type="entry name" value="Glycosyl transferase family 10, C-terminal domain"/>
    <property type="match status" value="1"/>
</dbReference>
<comment type="similarity">
    <text evidence="3 12">Belongs to the glycosyltransferase 10 family.</text>
</comment>
<keyword evidence="8" id="KW-1133">Transmembrane helix</keyword>
<evidence type="ECO:0000256" key="10">
    <source>
        <dbReference type="ARBA" id="ARBA00023136"/>
    </source>
</evidence>
<evidence type="ECO:0000256" key="7">
    <source>
        <dbReference type="ARBA" id="ARBA00022968"/>
    </source>
</evidence>
<dbReference type="GeneID" id="106460482"/>
<sequence length="387" mass="45643">MRSSMLYGVFFLLLLIILSSLLMNSEWSCTTSKSKYIFPWISSTYTSIPSEFSQLNMKVILLWTPFFSSTKWSNISLQKLNCPITRCEITKDRNRFNYSNLVIFHWRDTKAHDLPSTHPAFQRWALFNLESPHHTPVANIQALRNNINWTITYRTDSDIFVPYGKFVAKNKSELIAVVNTDQKKSLNNTSISKKRLAVWIVSNCKTPSNRENFVTELKRFIPVNVYGSCNYNRCYPINPVMTCFKSLAQQYIFYLAFENSICKDYATEKLYMALKVGLIPVMFSGANYSSFLPPNSYIDALNFSSPKELANYLLTVSKTEKLVENYQEWTKTFEIEIKYFYWFCDVCEKLHRESIENRHYHTFQKLYRWWFLEAKCKMWVNNILKTV</sequence>
<feature type="signal peptide" evidence="13">
    <location>
        <begin position="1"/>
        <end position="20"/>
    </location>
</feature>
<evidence type="ECO:0000256" key="8">
    <source>
        <dbReference type="ARBA" id="ARBA00022989"/>
    </source>
</evidence>
<comment type="subcellular location">
    <subcellularLocation>
        <location evidence="1 12">Golgi apparatus</location>
        <location evidence="1 12">Golgi stack membrane</location>
        <topology evidence="1 12">Single-pass type II membrane protein</topology>
    </subcellularLocation>
</comment>
<dbReference type="Pfam" id="PF17039">
    <property type="entry name" value="Glyco_tran_10_N"/>
    <property type="match status" value="1"/>
</dbReference>
<dbReference type="RefSeq" id="XP_013775637.2">
    <property type="nucleotide sequence ID" value="XM_013920183.2"/>
</dbReference>
<evidence type="ECO:0000256" key="5">
    <source>
        <dbReference type="ARBA" id="ARBA00022679"/>
    </source>
</evidence>
<evidence type="ECO:0000256" key="3">
    <source>
        <dbReference type="ARBA" id="ARBA00008919"/>
    </source>
</evidence>
<evidence type="ECO:0000313" key="17">
    <source>
        <dbReference type="RefSeq" id="XP_013775637.2"/>
    </source>
</evidence>
<keyword evidence="9 12" id="KW-0333">Golgi apparatus</keyword>
<evidence type="ECO:0000256" key="2">
    <source>
        <dbReference type="ARBA" id="ARBA00004922"/>
    </source>
</evidence>
<keyword evidence="11" id="KW-0325">Glycoprotein</keyword>
<keyword evidence="13" id="KW-0732">Signal</keyword>
<feature type="chain" id="PRO_5046450632" description="Fucosyltransferase" evidence="13">
    <location>
        <begin position="21"/>
        <end position="387"/>
    </location>
</feature>
<evidence type="ECO:0000256" key="13">
    <source>
        <dbReference type="SAM" id="SignalP"/>
    </source>
</evidence>
<accession>A0ABM1B676</accession>
<dbReference type="SUPFAM" id="SSF53756">
    <property type="entry name" value="UDP-Glycosyltransferase/glycogen phosphorylase"/>
    <property type="match status" value="1"/>
</dbReference>
<feature type="domain" description="Fucosyltransferase N-terminal" evidence="15">
    <location>
        <begin position="56"/>
        <end position="164"/>
    </location>
</feature>
<evidence type="ECO:0000256" key="4">
    <source>
        <dbReference type="ARBA" id="ARBA00022676"/>
    </source>
</evidence>
<dbReference type="InterPro" id="IPR001503">
    <property type="entry name" value="Glyco_trans_10"/>
</dbReference>
<dbReference type="PANTHER" id="PTHR48438">
    <property type="entry name" value="ALPHA-(1,3)-FUCOSYLTRANSFERASE C-RELATED"/>
    <property type="match status" value="1"/>
</dbReference>
<evidence type="ECO:0000259" key="15">
    <source>
        <dbReference type="Pfam" id="PF17039"/>
    </source>
</evidence>
<name>A0ABM1B676_LIMPO</name>
<gene>
    <name evidence="17" type="primary">LOC106460482</name>
</gene>
<dbReference type="Proteomes" id="UP000694941">
    <property type="component" value="Unplaced"/>
</dbReference>
<dbReference type="InterPro" id="IPR055270">
    <property type="entry name" value="Glyco_tran_10_C"/>
</dbReference>
<dbReference type="PANTHER" id="PTHR48438:SF1">
    <property type="entry name" value="ALPHA-(1,3)-FUCOSYLTRANSFERASE C-RELATED"/>
    <property type="match status" value="1"/>
</dbReference>
<feature type="domain" description="Fucosyltransferase C-terminal" evidence="14">
    <location>
        <begin position="192"/>
        <end position="365"/>
    </location>
</feature>
<dbReference type="InterPro" id="IPR031481">
    <property type="entry name" value="Glyco_tran_10_N"/>
</dbReference>
<evidence type="ECO:0000256" key="9">
    <source>
        <dbReference type="ARBA" id="ARBA00023034"/>
    </source>
</evidence>
<evidence type="ECO:0000256" key="11">
    <source>
        <dbReference type="ARBA" id="ARBA00023180"/>
    </source>
</evidence>
<dbReference type="EC" id="2.4.1.-" evidence="12"/>
<evidence type="ECO:0000256" key="6">
    <source>
        <dbReference type="ARBA" id="ARBA00022692"/>
    </source>
</evidence>
<evidence type="ECO:0000313" key="16">
    <source>
        <dbReference type="Proteomes" id="UP000694941"/>
    </source>
</evidence>
<evidence type="ECO:0000256" key="12">
    <source>
        <dbReference type="RuleBase" id="RU003832"/>
    </source>
</evidence>
<protein>
    <recommendedName>
        <fullName evidence="12">Fucosyltransferase</fullName>
        <ecNumber evidence="12">2.4.1.-</ecNumber>
    </recommendedName>
</protein>
<evidence type="ECO:0000259" key="14">
    <source>
        <dbReference type="Pfam" id="PF00852"/>
    </source>
</evidence>
<keyword evidence="5 12" id="KW-0808">Transferase</keyword>
<proteinExistence type="inferred from homology"/>
<dbReference type="InterPro" id="IPR038577">
    <property type="entry name" value="GT10-like_C_sf"/>
</dbReference>
<keyword evidence="10" id="KW-0472">Membrane</keyword>
<organism evidence="16 17">
    <name type="scientific">Limulus polyphemus</name>
    <name type="common">Atlantic horseshoe crab</name>
    <dbReference type="NCBI Taxonomy" id="6850"/>
    <lineage>
        <taxon>Eukaryota</taxon>
        <taxon>Metazoa</taxon>
        <taxon>Ecdysozoa</taxon>
        <taxon>Arthropoda</taxon>
        <taxon>Chelicerata</taxon>
        <taxon>Merostomata</taxon>
        <taxon>Xiphosura</taxon>
        <taxon>Limulidae</taxon>
        <taxon>Limulus</taxon>
    </lineage>
</organism>
<evidence type="ECO:0000256" key="1">
    <source>
        <dbReference type="ARBA" id="ARBA00004447"/>
    </source>
</evidence>
<keyword evidence="4 12" id="KW-0328">Glycosyltransferase</keyword>
<keyword evidence="16" id="KW-1185">Reference proteome</keyword>